<comment type="caution">
    <text evidence="1">The sequence shown here is derived from an EMBL/GenBank/DDBJ whole genome shotgun (WGS) entry which is preliminary data.</text>
</comment>
<keyword evidence="2" id="KW-1185">Reference proteome</keyword>
<evidence type="ECO:0000313" key="2">
    <source>
        <dbReference type="Proteomes" id="UP000814033"/>
    </source>
</evidence>
<gene>
    <name evidence="1" type="ORF">FA95DRAFT_1498618</name>
</gene>
<sequence length="224" mass="23353">MSTPPADRDQLLSVGKQCTLPTCHLVDFLPFTCTHCSEPYCAEHFRPGDHACARYDESAHNRVAPACPLCGVPVAIPPGEDPNVRMDAHFTSACAVLTGRPRNAKSGPTCARGKCGKVLFAPIRCDKCQKQYCPEHRFPADHACNAAPAAPASSSKRTAPKFTSTAATASASAMAAFKRATASTKPSAPSAPARAATASAAAPLSSSGTKPNSALPKVFSKTDR</sequence>
<reference evidence="1" key="2">
    <citation type="journal article" date="2022" name="New Phytol.">
        <title>Evolutionary transition to the ectomycorrhizal habit in the genomes of a hyperdiverse lineage of mushroom-forming fungi.</title>
        <authorList>
            <person name="Looney B."/>
            <person name="Miyauchi S."/>
            <person name="Morin E."/>
            <person name="Drula E."/>
            <person name="Courty P.E."/>
            <person name="Kohler A."/>
            <person name="Kuo A."/>
            <person name="LaButti K."/>
            <person name="Pangilinan J."/>
            <person name="Lipzen A."/>
            <person name="Riley R."/>
            <person name="Andreopoulos W."/>
            <person name="He G."/>
            <person name="Johnson J."/>
            <person name="Nolan M."/>
            <person name="Tritt A."/>
            <person name="Barry K.W."/>
            <person name="Grigoriev I.V."/>
            <person name="Nagy L.G."/>
            <person name="Hibbett D."/>
            <person name="Henrissat B."/>
            <person name="Matheny P.B."/>
            <person name="Labbe J."/>
            <person name="Martin F.M."/>
        </authorList>
    </citation>
    <scope>NUCLEOTIDE SEQUENCE</scope>
    <source>
        <strain evidence="1">FP105234-sp</strain>
    </source>
</reference>
<dbReference type="EMBL" id="MU276018">
    <property type="protein sequence ID" value="KAI0043448.1"/>
    <property type="molecule type" value="Genomic_DNA"/>
</dbReference>
<protein>
    <submittedName>
        <fullName evidence="1">Uncharacterized protein</fullName>
    </submittedName>
</protein>
<organism evidence="1 2">
    <name type="scientific">Auriscalpium vulgare</name>
    <dbReference type="NCBI Taxonomy" id="40419"/>
    <lineage>
        <taxon>Eukaryota</taxon>
        <taxon>Fungi</taxon>
        <taxon>Dikarya</taxon>
        <taxon>Basidiomycota</taxon>
        <taxon>Agaricomycotina</taxon>
        <taxon>Agaricomycetes</taxon>
        <taxon>Russulales</taxon>
        <taxon>Auriscalpiaceae</taxon>
        <taxon>Auriscalpium</taxon>
    </lineage>
</organism>
<dbReference type="Proteomes" id="UP000814033">
    <property type="component" value="Unassembled WGS sequence"/>
</dbReference>
<accession>A0ACB8RIU7</accession>
<proteinExistence type="predicted"/>
<reference evidence="1" key="1">
    <citation type="submission" date="2021-02" db="EMBL/GenBank/DDBJ databases">
        <authorList>
            <consortium name="DOE Joint Genome Institute"/>
            <person name="Ahrendt S."/>
            <person name="Looney B.P."/>
            <person name="Miyauchi S."/>
            <person name="Morin E."/>
            <person name="Drula E."/>
            <person name="Courty P.E."/>
            <person name="Chicoki N."/>
            <person name="Fauchery L."/>
            <person name="Kohler A."/>
            <person name="Kuo A."/>
            <person name="Labutti K."/>
            <person name="Pangilinan J."/>
            <person name="Lipzen A."/>
            <person name="Riley R."/>
            <person name="Andreopoulos W."/>
            <person name="He G."/>
            <person name="Johnson J."/>
            <person name="Barry K.W."/>
            <person name="Grigoriev I.V."/>
            <person name="Nagy L."/>
            <person name="Hibbett D."/>
            <person name="Henrissat B."/>
            <person name="Matheny P.B."/>
            <person name="Labbe J."/>
            <person name="Martin F."/>
        </authorList>
    </citation>
    <scope>NUCLEOTIDE SEQUENCE</scope>
    <source>
        <strain evidence="1">FP105234-sp</strain>
    </source>
</reference>
<evidence type="ECO:0000313" key="1">
    <source>
        <dbReference type="EMBL" id="KAI0043448.1"/>
    </source>
</evidence>
<name>A0ACB8RIU7_9AGAM</name>